<evidence type="ECO:0000313" key="2">
    <source>
        <dbReference type="Proteomes" id="UP000008854"/>
    </source>
</evidence>
<keyword evidence="1" id="KW-0812">Transmembrane</keyword>
<accession>G4VER7</accession>
<keyword evidence="1" id="KW-0472">Membrane</keyword>
<dbReference type="HOGENOM" id="CLU_2099872_0_0_1"/>
<keyword evidence="1" id="KW-1133">Transmembrane helix</keyword>
<dbReference type="CTD" id="8350078"/>
<dbReference type="Proteomes" id="UP000008854">
    <property type="component" value="Unassembled WGS sequence"/>
</dbReference>
<protein>
    <submittedName>
        <fullName evidence="3">Uncharacterized protein</fullName>
    </submittedName>
</protein>
<evidence type="ECO:0000313" key="3">
    <source>
        <dbReference type="WBParaSite" id="Smp_112930.1"/>
    </source>
</evidence>
<reference evidence="3" key="2">
    <citation type="submission" date="2018-12" db="UniProtKB">
        <authorList>
            <consortium name="WormBaseParasite"/>
        </authorList>
    </citation>
    <scope>IDENTIFICATION</scope>
    <source>
        <strain evidence="3">Puerto Rican</strain>
    </source>
</reference>
<organism evidence="2 3">
    <name type="scientific">Schistosoma mansoni</name>
    <name type="common">Blood fluke</name>
    <dbReference type="NCBI Taxonomy" id="6183"/>
    <lineage>
        <taxon>Eukaryota</taxon>
        <taxon>Metazoa</taxon>
        <taxon>Spiralia</taxon>
        <taxon>Lophotrochozoa</taxon>
        <taxon>Platyhelminthes</taxon>
        <taxon>Trematoda</taxon>
        <taxon>Digenea</taxon>
        <taxon>Strigeidida</taxon>
        <taxon>Schistosomatoidea</taxon>
        <taxon>Schistosomatidae</taxon>
        <taxon>Schistosoma</taxon>
    </lineage>
</organism>
<feature type="transmembrane region" description="Helical" evidence="1">
    <location>
        <begin position="62"/>
        <end position="79"/>
    </location>
</feature>
<evidence type="ECO:0000256" key="1">
    <source>
        <dbReference type="SAM" id="Phobius"/>
    </source>
</evidence>
<dbReference type="InParanoid" id="G4VER7"/>
<proteinExistence type="predicted"/>
<keyword evidence="2" id="KW-1185">Reference proteome</keyword>
<reference evidence="2" key="1">
    <citation type="journal article" date="2012" name="PLoS Negl. Trop. Dis.">
        <title>A systematically improved high quality genome and transcriptome of the human blood fluke Schistosoma mansoni.</title>
        <authorList>
            <person name="Protasio A.V."/>
            <person name="Tsai I.J."/>
            <person name="Babbage A."/>
            <person name="Nichol S."/>
            <person name="Hunt M."/>
            <person name="Aslett M.A."/>
            <person name="De Silva N."/>
            <person name="Velarde G.S."/>
            <person name="Anderson T.J."/>
            <person name="Clark R.C."/>
            <person name="Davidson C."/>
            <person name="Dillon G.P."/>
            <person name="Holroyd N.E."/>
            <person name="LoVerde P.T."/>
            <person name="Lloyd C."/>
            <person name="McQuillan J."/>
            <person name="Oliveira G."/>
            <person name="Otto T.D."/>
            <person name="Parker-Manuel S.J."/>
            <person name="Quail M.A."/>
            <person name="Wilson R.A."/>
            <person name="Zerlotini A."/>
            <person name="Dunne D.W."/>
            <person name="Berriman M."/>
        </authorList>
    </citation>
    <scope>NUCLEOTIDE SEQUENCE [LARGE SCALE GENOMIC DNA]</scope>
    <source>
        <strain evidence="2">Puerto Rican</strain>
    </source>
</reference>
<dbReference type="OrthoDB" id="6306260at2759"/>
<dbReference type="AlphaFoldDB" id="G4VER7"/>
<dbReference type="GeneID" id="8350078"/>
<dbReference type="WBParaSite" id="Smp_112930.1">
    <property type="protein sequence ID" value="Smp_112930.1"/>
    <property type="gene ID" value="Smp_112930"/>
</dbReference>
<dbReference type="KEGG" id="smm:Smp_112930"/>
<name>G4VER7_SCHMA</name>
<dbReference type="RefSeq" id="XP_018651037.1">
    <property type="nucleotide sequence ID" value="XM_018799227.1"/>
</dbReference>
<sequence>MECVRTGKAEIISTPAPQNNIYLRQWVSRKINNILCIINTLSQLHRHRTISRSTTSRCIDTVYYHITILILLIVTITKLSHSNYINSRQNINTSSTLNYINSSTHSYINQSNNQLF</sequence>